<reference evidence="3" key="2">
    <citation type="submission" date="2017-12" db="EMBL/GenBank/DDBJ databases">
        <title>WGS assembly of Marchantia polymorpha.</title>
        <authorList>
            <person name="Bowman J.L."/>
            <person name="Kohchi T."/>
            <person name="Yamato K.T."/>
            <person name="Jenkins J."/>
            <person name="Shu S."/>
            <person name="Ishizaki K."/>
            <person name="Yamaoka S."/>
            <person name="Nishihama R."/>
            <person name="Nakamura Y."/>
            <person name="Berger F."/>
            <person name="Adam C."/>
            <person name="Aki S.S."/>
            <person name="Althoff F."/>
            <person name="Araki T."/>
            <person name="Arteaga-Vazquez M.A."/>
            <person name="Balasubrmanian S."/>
            <person name="Bauer D."/>
            <person name="Boehm C.R."/>
            <person name="Briginshaw L."/>
            <person name="Caballero-Perez J."/>
            <person name="Catarino B."/>
            <person name="Chen F."/>
            <person name="Chiyoda S."/>
            <person name="Chovatia M."/>
            <person name="Davies K.M."/>
            <person name="Delmans M."/>
            <person name="Demura T."/>
            <person name="Dierschke T."/>
            <person name="Dolan L."/>
            <person name="Dorantes-Acosta A.E."/>
            <person name="Eklund D.M."/>
            <person name="Florent S.N."/>
            <person name="Flores-Sandoval E."/>
            <person name="Fujiyama A."/>
            <person name="Fukuzawa H."/>
            <person name="Galik B."/>
            <person name="Grimanelli D."/>
            <person name="Grimwood J."/>
            <person name="Grossniklaus U."/>
            <person name="Hamada T."/>
            <person name="Haseloff J."/>
            <person name="Hetherington A.J."/>
            <person name="Higo A."/>
            <person name="Hirakawa Y."/>
            <person name="Hundley H.N."/>
            <person name="Ikeda Y."/>
            <person name="Inoue K."/>
            <person name="Inoue S."/>
            <person name="Ishida S."/>
            <person name="Jia Q."/>
            <person name="Kakita M."/>
            <person name="Kanazawa T."/>
            <person name="Kawai Y."/>
            <person name="Kawashima T."/>
            <person name="Kennedy M."/>
            <person name="Kinose K."/>
            <person name="Kinoshita T."/>
            <person name="Kohara Y."/>
            <person name="Koide E."/>
            <person name="Komatsu K."/>
            <person name="Kopischke S."/>
            <person name="Kubo M."/>
            <person name="Kyozuka J."/>
            <person name="Lagercrantz U."/>
            <person name="Lin S.S."/>
            <person name="Lindquist E."/>
            <person name="Lipzen A.M."/>
            <person name="Lu C."/>
            <person name="Luna E.D."/>
            <person name="Martienssen R.A."/>
            <person name="Minamino N."/>
            <person name="Mizutani M."/>
            <person name="Mizutani M."/>
            <person name="Mochizuki N."/>
            <person name="Monte I."/>
            <person name="Mosher R."/>
            <person name="Nagasaki H."/>
            <person name="Nakagami H."/>
            <person name="Naramoto S."/>
            <person name="Nishitani K."/>
            <person name="Ohtani M."/>
            <person name="Okamoto T."/>
            <person name="Okumura M."/>
            <person name="Phillips J."/>
            <person name="Pollak B."/>
            <person name="Reinders A."/>
            <person name="Roevekamp M."/>
            <person name="Sano R."/>
            <person name="Sawa S."/>
            <person name="Schmid M.W."/>
            <person name="Shirakawa M."/>
            <person name="Solano R."/>
            <person name="Spunde A."/>
            <person name="Suetsugu N."/>
            <person name="Sugano S."/>
            <person name="Sugiyama A."/>
            <person name="Sun R."/>
            <person name="Suzuki Y."/>
            <person name="Takenaka M."/>
            <person name="Takezawa D."/>
            <person name="Tomogane H."/>
            <person name="Tsuzuki M."/>
            <person name="Ueda T."/>
            <person name="Umeda M."/>
            <person name="Ward J.M."/>
            <person name="Watanabe Y."/>
            <person name="Yazaki K."/>
            <person name="Yokoyama R."/>
            <person name="Yoshitake Y."/>
            <person name="Yotsui I."/>
            <person name="Zachgo S."/>
            <person name="Schmutz J."/>
        </authorList>
    </citation>
    <scope>NUCLEOTIDE SEQUENCE [LARGE SCALE GENOMIC DNA]</scope>
    <source>
        <strain evidence="3">Tak-1</strain>
    </source>
</reference>
<name>A0A2R6WMA9_MARPO</name>
<feature type="region of interest" description="Disordered" evidence="1">
    <location>
        <begin position="315"/>
        <end position="341"/>
    </location>
</feature>
<keyword evidence="2" id="KW-0812">Transmembrane</keyword>
<organism evidence="3 4">
    <name type="scientific">Marchantia polymorpha</name>
    <name type="common">Common liverwort</name>
    <name type="synonym">Marchantia aquatica</name>
    <dbReference type="NCBI Taxonomy" id="3197"/>
    <lineage>
        <taxon>Eukaryota</taxon>
        <taxon>Viridiplantae</taxon>
        <taxon>Streptophyta</taxon>
        <taxon>Embryophyta</taxon>
        <taxon>Marchantiophyta</taxon>
        <taxon>Marchantiopsida</taxon>
        <taxon>Marchantiidae</taxon>
        <taxon>Marchantiales</taxon>
        <taxon>Marchantiaceae</taxon>
        <taxon>Marchantia</taxon>
    </lineage>
</organism>
<dbReference type="EMBL" id="KZ772747">
    <property type="protein sequence ID" value="PTQ34994.1"/>
    <property type="molecule type" value="Genomic_DNA"/>
</dbReference>
<feature type="transmembrane region" description="Helical" evidence="2">
    <location>
        <begin position="35"/>
        <end position="56"/>
    </location>
</feature>
<feature type="region of interest" description="Disordered" evidence="1">
    <location>
        <begin position="148"/>
        <end position="170"/>
    </location>
</feature>
<keyword evidence="4" id="KW-1185">Reference proteome</keyword>
<evidence type="ECO:0000313" key="4">
    <source>
        <dbReference type="Proteomes" id="UP000244005"/>
    </source>
</evidence>
<feature type="region of interest" description="Disordered" evidence="1">
    <location>
        <begin position="421"/>
        <end position="548"/>
    </location>
</feature>
<feature type="compositionally biased region" description="Polar residues" evidence="1">
    <location>
        <begin position="382"/>
        <end position="396"/>
    </location>
</feature>
<dbReference type="OrthoDB" id="10392546at2759"/>
<dbReference type="AlphaFoldDB" id="A0A2R6WMA9"/>
<accession>A0A2R6WMA9</accession>
<evidence type="ECO:0000313" key="3">
    <source>
        <dbReference type="EMBL" id="PTQ34989.1"/>
    </source>
</evidence>
<evidence type="ECO:0000256" key="2">
    <source>
        <dbReference type="SAM" id="Phobius"/>
    </source>
</evidence>
<proteinExistence type="predicted"/>
<feature type="compositionally biased region" description="Low complexity" evidence="1">
    <location>
        <begin position="513"/>
        <end position="528"/>
    </location>
</feature>
<reference evidence="4" key="1">
    <citation type="journal article" date="2017" name="Cell">
        <title>Insights into land plant evolution garnered from the Marchantia polymorpha genome.</title>
        <authorList>
            <person name="Bowman J.L."/>
            <person name="Kohchi T."/>
            <person name="Yamato K.T."/>
            <person name="Jenkins J."/>
            <person name="Shu S."/>
            <person name="Ishizaki K."/>
            <person name="Yamaoka S."/>
            <person name="Nishihama R."/>
            <person name="Nakamura Y."/>
            <person name="Berger F."/>
            <person name="Adam C."/>
            <person name="Aki S.S."/>
            <person name="Althoff F."/>
            <person name="Araki T."/>
            <person name="Arteaga-Vazquez M.A."/>
            <person name="Balasubrmanian S."/>
            <person name="Barry K."/>
            <person name="Bauer D."/>
            <person name="Boehm C.R."/>
            <person name="Briginshaw L."/>
            <person name="Caballero-Perez J."/>
            <person name="Catarino B."/>
            <person name="Chen F."/>
            <person name="Chiyoda S."/>
            <person name="Chovatia M."/>
            <person name="Davies K.M."/>
            <person name="Delmans M."/>
            <person name="Demura T."/>
            <person name="Dierschke T."/>
            <person name="Dolan L."/>
            <person name="Dorantes-Acosta A.E."/>
            <person name="Eklund D.M."/>
            <person name="Florent S.N."/>
            <person name="Flores-Sandoval E."/>
            <person name="Fujiyama A."/>
            <person name="Fukuzawa H."/>
            <person name="Galik B."/>
            <person name="Grimanelli D."/>
            <person name="Grimwood J."/>
            <person name="Grossniklaus U."/>
            <person name="Hamada T."/>
            <person name="Haseloff J."/>
            <person name="Hetherington A.J."/>
            <person name="Higo A."/>
            <person name="Hirakawa Y."/>
            <person name="Hundley H.N."/>
            <person name="Ikeda Y."/>
            <person name="Inoue K."/>
            <person name="Inoue S.I."/>
            <person name="Ishida S."/>
            <person name="Jia Q."/>
            <person name="Kakita M."/>
            <person name="Kanazawa T."/>
            <person name="Kawai Y."/>
            <person name="Kawashima T."/>
            <person name="Kennedy M."/>
            <person name="Kinose K."/>
            <person name="Kinoshita T."/>
            <person name="Kohara Y."/>
            <person name="Koide E."/>
            <person name="Komatsu K."/>
            <person name="Kopischke S."/>
            <person name="Kubo M."/>
            <person name="Kyozuka J."/>
            <person name="Lagercrantz U."/>
            <person name="Lin S.S."/>
            <person name="Lindquist E."/>
            <person name="Lipzen A.M."/>
            <person name="Lu C.W."/>
            <person name="De Luna E."/>
            <person name="Martienssen R.A."/>
            <person name="Minamino N."/>
            <person name="Mizutani M."/>
            <person name="Mizutani M."/>
            <person name="Mochizuki N."/>
            <person name="Monte I."/>
            <person name="Mosher R."/>
            <person name="Nagasaki H."/>
            <person name="Nakagami H."/>
            <person name="Naramoto S."/>
            <person name="Nishitani K."/>
            <person name="Ohtani M."/>
            <person name="Okamoto T."/>
            <person name="Okumura M."/>
            <person name="Phillips J."/>
            <person name="Pollak B."/>
            <person name="Reinders A."/>
            <person name="Rovekamp M."/>
            <person name="Sano R."/>
            <person name="Sawa S."/>
            <person name="Schmid M.W."/>
            <person name="Shirakawa M."/>
            <person name="Solano R."/>
            <person name="Spunde A."/>
            <person name="Suetsugu N."/>
            <person name="Sugano S."/>
            <person name="Sugiyama A."/>
            <person name="Sun R."/>
            <person name="Suzuki Y."/>
            <person name="Takenaka M."/>
            <person name="Takezawa D."/>
            <person name="Tomogane H."/>
            <person name="Tsuzuki M."/>
            <person name="Ueda T."/>
            <person name="Umeda M."/>
            <person name="Ward J.M."/>
            <person name="Watanabe Y."/>
            <person name="Yazaki K."/>
            <person name="Yokoyama R."/>
            <person name="Yoshitake Y."/>
            <person name="Yotsui I."/>
            <person name="Zachgo S."/>
            <person name="Schmutz J."/>
        </authorList>
    </citation>
    <scope>NUCLEOTIDE SEQUENCE [LARGE SCALE GENOMIC DNA]</scope>
    <source>
        <strain evidence="4">Tak-1</strain>
    </source>
</reference>
<protein>
    <submittedName>
        <fullName evidence="3">Uncharacterized protein</fullName>
    </submittedName>
</protein>
<keyword evidence="2" id="KW-1133">Transmembrane helix</keyword>
<feature type="region of interest" description="Disordered" evidence="1">
    <location>
        <begin position="373"/>
        <end position="400"/>
    </location>
</feature>
<dbReference type="Gramene" id="Mp2g03240.6">
    <property type="protein sequence ID" value="Mp2g03240.6.cds"/>
    <property type="gene ID" value="Mp2g03240"/>
</dbReference>
<dbReference type="Proteomes" id="UP000244005">
    <property type="component" value="Unassembled WGS sequence"/>
</dbReference>
<feature type="compositionally biased region" description="Basic and acidic residues" evidence="1">
    <location>
        <begin position="436"/>
        <end position="462"/>
    </location>
</feature>
<dbReference type="EMBL" id="KZ772747">
    <property type="protein sequence ID" value="PTQ34989.1"/>
    <property type="molecule type" value="Genomic_DNA"/>
</dbReference>
<dbReference type="Gramene" id="Mp2g03240.1">
    <property type="protein sequence ID" value="Mp2g03240.1.cds"/>
    <property type="gene ID" value="Mp2g03240"/>
</dbReference>
<sequence>MREVREQLWRAGKYAAVGIVVLGTLPVLLPSVFILAVLLFTFALPLVCAIAGFFYLQRHATMLYRYLPGGAGAGAGRSLSTSSTSSASVAPPSSRSAGFTLLELLRKDVDSIDTFEVVDQEFDAVVVSTVSKFARALKDDADRQFPCKKLEAPRAPSDASAESPLTLVDRDDCRAETRARVEDDDDDEQEQEFCNAEDLSVLDEDEHTELMVDSRLVQGADDTEQEKNGDGQFVGTVPKISDTYGVVRDDEEKNPSIIVAFNSGSHVVNGEKERAAVNDLVAVLAGDFDHTFSSADGEKAREHEGVFENRISECEERSGNPDASCTNSGEGVGGKQGVESEKNFNNDASEVYEDKLAAVIEYRLDDLTSEKSCAVHPGVSSPERSVSSLKTVSTSGACRPESAPATYGSLNMLRLDESASDHEYFESTSDASFEAPRSEKEIDFQDKENQHSLKAQSLREVEGFDGEQYDRYNSSLQDEDGYNYEVHSEAPARKDTGEIARTPTTGTREEESCSASSGSEEEAYGPPSTTSHDSDASEETAGMMKGSRSAISFSEDMYDSEEQLHLQQFAQLLQFWRGKEFQACSPVDHAKAQNQHRLRLFRRPPQVRDEEERQLRGELKAIKEVVGDQEASKGPLVSDIEELSQILGIELPSMSDDIPELEWAKVAVEVMKVVVGME</sequence>
<keyword evidence="2" id="KW-0472">Membrane</keyword>
<gene>
    <name evidence="3" type="ORF">MARPO_0075s0085</name>
</gene>
<feature type="compositionally biased region" description="Basic and acidic residues" evidence="1">
    <location>
        <begin position="486"/>
        <end position="498"/>
    </location>
</feature>
<evidence type="ECO:0000256" key="1">
    <source>
        <dbReference type="SAM" id="MobiDB-lite"/>
    </source>
</evidence>